<feature type="region of interest" description="Disordered" evidence="1">
    <location>
        <begin position="583"/>
        <end position="661"/>
    </location>
</feature>
<reference evidence="2" key="1">
    <citation type="submission" date="2021-01" db="EMBL/GenBank/DDBJ databases">
        <authorList>
            <person name="Corre E."/>
            <person name="Pelletier E."/>
            <person name="Niang G."/>
            <person name="Scheremetjew M."/>
            <person name="Finn R."/>
            <person name="Kale V."/>
            <person name="Holt S."/>
            <person name="Cochrane G."/>
            <person name="Meng A."/>
            <person name="Brown T."/>
            <person name="Cohen L."/>
        </authorList>
    </citation>
    <scope>NUCLEOTIDE SEQUENCE</scope>
    <source>
        <strain evidence="2">CCMP3105</strain>
    </source>
</reference>
<feature type="region of interest" description="Disordered" evidence="1">
    <location>
        <begin position="223"/>
        <end position="254"/>
    </location>
</feature>
<accession>A0A7S4UUS9</accession>
<evidence type="ECO:0000256" key="1">
    <source>
        <dbReference type="SAM" id="MobiDB-lite"/>
    </source>
</evidence>
<protein>
    <submittedName>
        <fullName evidence="2">Uncharacterized protein</fullName>
    </submittedName>
</protein>
<evidence type="ECO:0000313" key="2">
    <source>
        <dbReference type="EMBL" id="CAE4573286.1"/>
    </source>
</evidence>
<sequence>MVAYPEAYSEAYTEVLLRQRAEVADLEDRLGEVRKGLAAPPAALGEPIEAGPGEVWSGPDAPPTAFGEYMKARLGEAQSRLGAPATAFGEPAQARLGEVRQGLAAPPPAWGELIEAGPGEARGGPEAPPTAFGEYMEARLGEAQSRLGAPDTAFGEPAQARLGYVRNGPAAPPTAFGEYMEAPLHGARGRLVASPPALGEPVQAQVGEVWSGPAFGEPIKAQSGLDAPPAAVGTPAQAQLGKPQSRFGAPPAAVGEPAQARLGEVSGAPAAFGEPVQARHGGVGGGFGTPPAALRDPVQARLDEVQSGIRASPMAIRESMQAANSVCRVSGYPEPYYFHPVPTIDCVVSGVPGSYKTGVLPPQPGSRAGQPLAWPRPPPTGLKASPDNVLVERRRTLGEREFKLWVEDLLVRGGIRVCAMDTASFAQIQTDVSDAEVQSMFNQYWWRLSRKRSGDHCEQLTEFLGALLDSAYLELGAEDLELRIPEAVHPPLQSARTVDAFGCNWMYTVSKGWIRDNILQGRPSSALRRVPCRPQRRQTAGEVRRPSRPQSACSSGRPPRSRPQSAREDACGRPEFYTWEPLASTARSHSSRPGSAEVARAAPSPPAGAGASPADLESTRKPPPKDTGGYVIIAAPMRPASARGPRRRVTSDSTASPPLGNEEVFERLHTAHTVASIARLPVRTAAGGW</sequence>
<proteinExistence type="predicted"/>
<feature type="region of interest" description="Disordered" evidence="1">
    <location>
        <begin position="525"/>
        <end position="570"/>
    </location>
</feature>
<name>A0A7S4UUS9_9DINO</name>
<gene>
    <name evidence="2" type="ORF">AMON00008_LOCUS12905</name>
</gene>
<dbReference type="EMBL" id="HBNR01019469">
    <property type="protein sequence ID" value="CAE4573286.1"/>
    <property type="molecule type" value="Transcribed_RNA"/>
</dbReference>
<dbReference type="AlphaFoldDB" id="A0A7S4UUS9"/>
<organism evidence="2">
    <name type="scientific">Alexandrium monilatum</name>
    <dbReference type="NCBI Taxonomy" id="311494"/>
    <lineage>
        <taxon>Eukaryota</taxon>
        <taxon>Sar</taxon>
        <taxon>Alveolata</taxon>
        <taxon>Dinophyceae</taxon>
        <taxon>Gonyaulacales</taxon>
        <taxon>Pyrocystaceae</taxon>
        <taxon>Alexandrium</taxon>
    </lineage>
</organism>